<evidence type="ECO:0000313" key="3">
    <source>
        <dbReference type="Proteomes" id="UP000635477"/>
    </source>
</evidence>
<proteinExistence type="predicted"/>
<evidence type="ECO:0000256" key="1">
    <source>
        <dbReference type="SAM" id="Phobius"/>
    </source>
</evidence>
<dbReference type="EMBL" id="JABEYC010000006">
    <property type="protein sequence ID" value="KAF4984726.1"/>
    <property type="molecule type" value="Genomic_DNA"/>
</dbReference>
<protein>
    <submittedName>
        <fullName evidence="2">Uncharacterized protein</fullName>
    </submittedName>
</protein>
<keyword evidence="1" id="KW-1133">Transmembrane helix</keyword>
<dbReference type="AlphaFoldDB" id="A0A8H4XQL0"/>
<reference evidence="2" key="2">
    <citation type="submission" date="2020-05" db="EMBL/GenBank/DDBJ databases">
        <authorList>
            <person name="Kim H.-S."/>
            <person name="Proctor R.H."/>
            <person name="Brown D.W."/>
        </authorList>
    </citation>
    <scope>NUCLEOTIDE SEQUENCE</scope>
    <source>
        <strain evidence="2">NRRL 22465</strain>
    </source>
</reference>
<keyword evidence="1" id="KW-0472">Membrane</keyword>
<name>A0A8H4XQL0_9HYPO</name>
<keyword evidence="1" id="KW-0812">Transmembrane</keyword>
<sequence length="152" mass="17231">MARDVEEDDNPVASLVFGFGVWGIGLCVYVIFGLYTTQGKDDLWNISSCYASSRYITRRLFYVARPLRTLEIVNSYSAALIRYSAPPLQLHPRHYATFPFVAADNTKQQPCVYVLIPTARYPEHQLTRVAWRKVDDERGIGAGASIPIWVTQ</sequence>
<comment type="caution">
    <text evidence="2">The sequence shown here is derived from an EMBL/GenBank/DDBJ whole genome shotgun (WGS) entry which is preliminary data.</text>
</comment>
<feature type="transmembrane region" description="Helical" evidence="1">
    <location>
        <begin position="12"/>
        <end position="35"/>
    </location>
</feature>
<reference evidence="2" key="1">
    <citation type="journal article" date="2020" name="BMC Genomics">
        <title>Correction to: Identification and distribution of gene clusters required for synthesis of sphingolipid metabolism inhibitors in diverse species of the filamentous fungus Fusarium.</title>
        <authorList>
            <person name="Kim H.S."/>
            <person name="Lohmar J.M."/>
            <person name="Busman M."/>
            <person name="Brown D.W."/>
            <person name="Naumann T.A."/>
            <person name="Divon H.H."/>
            <person name="Lysoe E."/>
            <person name="Uhlig S."/>
            <person name="Proctor R.H."/>
        </authorList>
    </citation>
    <scope>NUCLEOTIDE SEQUENCE</scope>
    <source>
        <strain evidence="2">NRRL 22465</strain>
    </source>
</reference>
<keyword evidence="3" id="KW-1185">Reference proteome</keyword>
<accession>A0A8H4XQL0</accession>
<dbReference type="Proteomes" id="UP000635477">
    <property type="component" value="Unassembled WGS sequence"/>
</dbReference>
<evidence type="ECO:0000313" key="2">
    <source>
        <dbReference type="EMBL" id="KAF4984726.1"/>
    </source>
</evidence>
<organism evidence="2 3">
    <name type="scientific">Fusarium zealandicum</name>
    <dbReference type="NCBI Taxonomy" id="1053134"/>
    <lineage>
        <taxon>Eukaryota</taxon>
        <taxon>Fungi</taxon>
        <taxon>Dikarya</taxon>
        <taxon>Ascomycota</taxon>
        <taxon>Pezizomycotina</taxon>
        <taxon>Sordariomycetes</taxon>
        <taxon>Hypocreomycetidae</taxon>
        <taxon>Hypocreales</taxon>
        <taxon>Nectriaceae</taxon>
        <taxon>Fusarium</taxon>
        <taxon>Fusarium staphyleae species complex</taxon>
    </lineage>
</organism>
<gene>
    <name evidence="2" type="ORF">FZEAL_167</name>
</gene>